<accession>A0A840TV69</accession>
<dbReference type="SUPFAM" id="SSF51735">
    <property type="entry name" value="NAD(P)-binding Rossmann-fold domains"/>
    <property type="match status" value="1"/>
</dbReference>
<organism evidence="1 2">
    <name type="scientific">Rhabdobacter roseus</name>
    <dbReference type="NCBI Taxonomy" id="1655419"/>
    <lineage>
        <taxon>Bacteria</taxon>
        <taxon>Pseudomonadati</taxon>
        <taxon>Bacteroidota</taxon>
        <taxon>Cytophagia</taxon>
        <taxon>Cytophagales</taxon>
        <taxon>Cytophagaceae</taxon>
        <taxon>Rhabdobacter</taxon>
    </lineage>
</organism>
<protein>
    <submittedName>
        <fullName evidence="1">NAD(P)-dependent dehydrogenase (Short-subunit alcohol dehydrogenase family)</fullName>
    </submittedName>
</protein>
<sequence length="48" mass="5297">MEQLTRVFAKEVGARHINVNSISPDPTDTELPAPASLQLVVVFDHQQP</sequence>
<evidence type="ECO:0000313" key="1">
    <source>
        <dbReference type="EMBL" id="MBB5287144.1"/>
    </source>
</evidence>
<comment type="caution">
    <text evidence="1">The sequence shown here is derived from an EMBL/GenBank/DDBJ whole genome shotgun (WGS) entry which is preliminary data.</text>
</comment>
<dbReference type="InterPro" id="IPR036291">
    <property type="entry name" value="NAD(P)-bd_dom_sf"/>
</dbReference>
<gene>
    <name evidence="1" type="ORF">HNQ92_005306</name>
</gene>
<dbReference type="RefSeq" id="WP_343063047.1">
    <property type="nucleotide sequence ID" value="NZ_JACHGF010000014.1"/>
</dbReference>
<reference evidence="1 2" key="1">
    <citation type="submission" date="2020-08" db="EMBL/GenBank/DDBJ databases">
        <title>Genomic Encyclopedia of Type Strains, Phase IV (KMG-IV): sequencing the most valuable type-strain genomes for metagenomic binning, comparative biology and taxonomic classification.</title>
        <authorList>
            <person name="Goeker M."/>
        </authorList>
    </citation>
    <scope>NUCLEOTIDE SEQUENCE [LARGE SCALE GENOMIC DNA]</scope>
    <source>
        <strain evidence="1 2">DSM 105074</strain>
    </source>
</reference>
<dbReference type="InterPro" id="IPR002347">
    <property type="entry name" value="SDR_fam"/>
</dbReference>
<name>A0A840TV69_9BACT</name>
<keyword evidence="2" id="KW-1185">Reference proteome</keyword>
<dbReference type="EMBL" id="JACHGF010000014">
    <property type="protein sequence ID" value="MBB5287144.1"/>
    <property type="molecule type" value="Genomic_DNA"/>
</dbReference>
<dbReference type="AlphaFoldDB" id="A0A840TV69"/>
<evidence type="ECO:0000313" key="2">
    <source>
        <dbReference type="Proteomes" id="UP000557307"/>
    </source>
</evidence>
<dbReference type="Pfam" id="PF13561">
    <property type="entry name" value="adh_short_C2"/>
    <property type="match status" value="1"/>
</dbReference>
<proteinExistence type="predicted"/>
<dbReference type="Gene3D" id="3.40.50.720">
    <property type="entry name" value="NAD(P)-binding Rossmann-like Domain"/>
    <property type="match status" value="1"/>
</dbReference>
<dbReference type="Proteomes" id="UP000557307">
    <property type="component" value="Unassembled WGS sequence"/>
</dbReference>